<gene>
    <name evidence="1" type="ORF">TNCV_210901</name>
</gene>
<proteinExistence type="predicted"/>
<dbReference type="EMBL" id="BMAU01021355">
    <property type="protein sequence ID" value="GFY20458.1"/>
    <property type="molecule type" value="Genomic_DNA"/>
</dbReference>
<accession>A0A8X6SZE9</accession>
<name>A0A8X6SZE9_TRICX</name>
<organism evidence="1 2">
    <name type="scientific">Trichonephila clavipes</name>
    <name type="common">Golden silk orbweaver</name>
    <name type="synonym">Nephila clavipes</name>
    <dbReference type="NCBI Taxonomy" id="2585209"/>
    <lineage>
        <taxon>Eukaryota</taxon>
        <taxon>Metazoa</taxon>
        <taxon>Ecdysozoa</taxon>
        <taxon>Arthropoda</taxon>
        <taxon>Chelicerata</taxon>
        <taxon>Arachnida</taxon>
        <taxon>Araneae</taxon>
        <taxon>Araneomorphae</taxon>
        <taxon>Entelegynae</taxon>
        <taxon>Araneoidea</taxon>
        <taxon>Nephilidae</taxon>
        <taxon>Trichonephila</taxon>
    </lineage>
</organism>
<sequence>MKQVFNYTMSWATIEYGIKKKRVPICNVTTFQAGGGEVRPFILIKHPGKDGYFQQDYAPFIHLELSPDGSKIMTKINHAYLAGKITRSQSYRESVVFDQIRQLESFSSIITFKDIEMSN</sequence>
<evidence type="ECO:0000313" key="1">
    <source>
        <dbReference type="EMBL" id="GFY20458.1"/>
    </source>
</evidence>
<keyword evidence="2" id="KW-1185">Reference proteome</keyword>
<reference evidence="1" key="1">
    <citation type="submission" date="2020-08" db="EMBL/GenBank/DDBJ databases">
        <title>Multicomponent nature underlies the extraordinary mechanical properties of spider dragline silk.</title>
        <authorList>
            <person name="Kono N."/>
            <person name="Nakamura H."/>
            <person name="Mori M."/>
            <person name="Yoshida Y."/>
            <person name="Ohtoshi R."/>
            <person name="Malay A.D."/>
            <person name="Moran D.A.P."/>
            <person name="Tomita M."/>
            <person name="Numata K."/>
            <person name="Arakawa K."/>
        </authorList>
    </citation>
    <scope>NUCLEOTIDE SEQUENCE</scope>
</reference>
<dbReference type="AlphaFoldDB" id="A0A8X6SZE9"/>
<comment type="caution">
    <text evidence="1">The sequence shown here is derived from an EMBL/GenBank/DDBJ whole genome shotgun (WGS) entry which is preliminary data.</text>
</comment>
<dbReference type="Proteomes" id="UP000887159">
    <property type="component" value="Unassembled WGS sequence"/>
</dbReference>
<protein>
    <submittedName>
        <fullName evidence="1">Uncharacterized protein</fullName>
    </submittedName>
</protein>
<evidence type="ECO:0000313" key="2">
    <source>
        <dbReference type="Proteomes" id="UP000887159"/>
    </source>
</evidence>